<dbReference type="AlphaFoldDB" id="A0A830I210"/>
<feature type="transmembrane region" description="Helical" evidence="7">
    <location>
        <begin position="297"/>
        <end position="316"/>
    </location>
</feature>
<proteinExistence type="inferred from homology"/>
<comment type="caution">
    <text evidence="8">The sequence shown here is derived from an EMBL/GenBank/DDBJ whole genome shotgun (WGS) entry which is preliminary data.</text>
</comment>
<evidence type="ECO:0000256" key="2">
    <source>
        <dbReference type="ARBA" id="ARBA00006690"/>
    </source>
</evidence>
<evidence type="ECO:0000256" key="4">
    <source>
        <dbReference type="ARBA" id="ARBA00022692"/>
    </source>
</evidence>
<name>A0A830I210_9CHLO</name>
<dbReference type="OrthoDB" id="416555at2759"/>
<keyword evidence="9" id="KW-1185">Reference proteome</keyword>
<keyword evidence="6 7" id="KW-0472">Membrane</keyword>
<evidence type="ECO:0008006" key="10">
    <source>
        <dbReference type="Google" id="ProtNLM"/>
    </source>
</evidence>
<feature type="transmembrane region" description="Helical" evidence="7">
    <location>
        <begin position="190"/>
        <end position="209"/>
    </location>
</feature>
<comment type="similarity">
    <text evidence="2">Belongs to the CRT-like transporter family.</text>
</comment>
<feature type="transmembrane region" description="Helical" evidence="7">
    <location>
        <begin position="126"/>
        <end position="147"/>
    </location>
</feature>
<evidence type="ECO:0000313" key="8">
    <source>
        <dbReference type="EMBL" id="GHP11197.1"/>
    </source>
</evidence>
<accession>A0A830I210</accession>
<evidence type="ECO:0000256" key="6">
    <source>
        <dbReference type="ARBA" id="ARBA00023136"/>
    </source>
</evidence>
<feature type="transmembrane region" description="Helical" evidence="7">
    <location>
        <begin position="60"/>
        <end position="80"/>
    </location>
</feature>
<dbReference type="GO" id="GO:0016020">
    <property type="term" value="C:membrane"/>
    <property type="evidence" value="ECO:0007669"/>
    <property type="project" value="UniProtKB-SubCell"/>
</dbReference>
<evidence type="ECO:0000256" key="7">
    <source>
        <dbReference type="SAM" id="Phobius"/>
    </source>
</evidence>
<feature type="transmembrane region" description="Helical" evidence="7">
    <location>
        <begin position="267"/>
        <end position="290"/>
    </location>
</feature>
<dbReference type="PANTHER" id="PTHR31326:SF1">
    <property type="entry name" value="PROTEIN CLT2, CHLOROPLASTIC"/>
    <property type="match status" value="1"/>
</dbReference>
<evidence type="ECO:0000256" key="1">
    <source>
        <dbReference type="ARBA" id="ARBA00004141"/>
    </source>
</evidence>
<dbReference type="Pfam" id="PF08627">
    <property type="entry name" value="CRT-like"/>
    <property type="match status" value="1"/>
</dbReference>
<dbReference type="InterPro" id="IPR013936">
    <property type="entry name" value="CRT-like"/>
</dbReference>
<feature type="transmembrane region" description="Helical" evidence="7">
    <location>
        <begin position="328"/>
        <end position="346"/>
    </location>
</feature>
<keyword evidence="3" id="KW-0813">Transport</keyword>
<feature type="transmembrane region" description="Helical" evidence="7">
    <location>
        <begin position="29"/>
        <end position="48"/>
    </location>
</feature>
<feature type="transmembrane region" description="Helical" evidence="7">
    <location>
        <begin position="229"/>
        <end position="255"/>
    </location>
</feature>
<sequence length="357" mass="37815">MPMPMPTPTPFGCALLSSTTESGDKRSEFPILLAALLVAVSVTNRVLYKVALVPLHGHVVQFSFVTALTYAIVYLSTLFARRQAGIVTEDMLRYARKSWKLFAVIGLLEAVSMAVGMSAARFMPGTVLPLISQLFLFFQMTAGVLVLRKVYSVKHVLGATGVATGVALASFAAIQTSSSSSSVAVSSASAFPWSTAIVYVLGLGLPAFASVMKESIFARYKDDKKLDVFVVNSIGSTFQALSLMLALPLGISMAATDGLGWLPHDPYSWLAVLSYIVVNIVFNVTALTLLRNTSAVVTSLTLSFSVPLASLAYSLPLPYLGAAPLPEPMYFALGNALMILGASTYAKAGMAKTRGGS</sequence>
<keyword evidence="4 7" id="KW-0812">Transmembrane</keyword>
<organism evidence="8 9">
    <name type="scientific">Pycnococcus provasolii</name>
    <dbReference type="NCBI Taxonomy" id="41880"/>
    <lineage>
        <taxon>Eukaryota</taxon>
        <taxon>Viridiplantae</taxon>
        <taxon>Chlorophyta</taxon>
        <taxon>Pseudoscourfieldiophyceae</taxon>
        <taxon>Pseudoscourfieldiales</taxon>
        <taxon>Pycnococcaceae</taxon>
        <taxon>Pycnococcus</taxon>
    </lineage>
</organism>
<evidence type="ECO:0000256" key="3">
    <source>
        <dbReference type="ARBA" id="ARBA00022448"/>
    </source>
</evidence>
<dbReference type="EMBL" id="BNJQ01000033">
    <property type="protein sequence ID" value="GHP11197.1"/>
    <property type="molecule type" value="Genomic_DNA"/>
</dbReference>
<protein>
    <recommendedName>
        <fullName evidence="10">EamA domain-containing protein</fullName>
    </recommendedName>
</protein>
<evidence type="ECO:0000313" key="9">
    <source>
        <dbReference type="Proteomes" id="UP000660262"/>
    </source>
</evidence>
<comment type="subcellular location">
    <subcellularLocation>
        <location evidence="1">Membrane</location>
        <topology evidence="1">Multi-pass membrane protein</topology>
    </subcellularLocation>
</comment>
<gene>
    <name evidence="8" type="ORF">PPROV_000992700</name>
</gene>
<evidence type="ECO:0000256" key="5">
    <source>
        <dbReference type="ARBA" id="ARBA00022989"/>
    </source>
</evidence>
<dbReference type="Proteomes" id="UP000660262">
    <property type="component" value="Unassembled WGS sequence"/>
</dbReference>
<dbReference type="PANTHER" id="PTHR31326">
    <property type="entry name" value="PROTEIN CLT2, CHLOROPLASTIC"/>
    <property type="match status" value="1"/>
</dbReference>
<reference evidence="8" key="1">
    <citation type="submission" date="2020-10" db="EMBL/GenBank/DDBJ databases">
        <title>Unveiling of a novel bifunctional photoreceptor, Dualchrome1, isolated from a cosmopolitan green alga.</title>
        <authorList>
            <person name="Suzuki S."/>
            <person name="Kawachi M."/>
        </authorList>
    </citation>
    <scope>NUCLEOTIDE SEQUENCE</scope>
    <source>
        <strain evidence="8">NIES 2893</strain>
    </source>
</reference>
<feature type="transmembrane region" description="Helical" evidence="7">
    <location>
        <begin position="101"/>
        <end position="120"/>
    </location>
</feature>
<feature type="transmembrane region" description="Helical" evidence="7">
    <location>
        <begin position="156"/>
        <end position="178"/>
    </location>
</feature>
<keyword evidence="5 7" id="KW-1133">Transmembrane helix</keyword>